<keyword evidence="6" id="KW-1185">Reference proteome</keyword>
<keyword evidence="2" id="KW-1134">Transmembrane beta strand</keyword>
<dbReference type="PROSITE" id="PS52016">
    <property type="entry name" value="TONB_DEPENDENT_REC_3"/>
    <property type="match status" value="1"/>
</dbReference>
<dbReference type="Gene3D" id="2.60.40.1930">
    <property type="match status" value="1"/>
</dbReference>
<name>A0ABR6F0M3_9SPHI</name>
<dbReference type="Proteomes" id="UP000636110">
    <property type="component" value="Unassembled WGS sequence"/>
</dbReference>
<gene>
    <name evidence="5" type="ORF">GM920_19325</name>
</gene>
<feature type="chain" id="PRO_5047012456" evidence="3">
    <location>
        <begin position="21"/>
        <end position="897"/>
    </location>
</feature>
<organism evidence="5 6">
    <name type="scientific">Pedobacter gandavensis</name>
    <dbReference type="NCBI Taxonomy" id="2679963"/>
    <lineage>
        <taxon>Bacteria</taxon>
        <taxon>Pseudomonadati</taxon>
        <taxon>Bacteroidota</taxon>
        <taxon>Sphingobacteriia</taxon>
        <taxon>Sphingobacteriales</taxon>
        <taxon>Sphingobacteriaceae</taxon>
        <taxon>Pedobacter</taxon>
    </lineage>
</organism>
<evidence type="ECO:0000256" key="1">
    <source>
        <dbReference type="ARBA" id="ARBA00022729"/>
    </source>
</evidence>
<dbReference type="InterPro" id="IPR039426">
    <property type="entry name" value="TonB-dep_rcpt-like"/>
</dbReference>
<keyword evidence="2" id="KW-0813">Transport</keyword>
<dbReference type="SUPFAM" id="SSF49464">
    <property type="entry name" value="Carboxypeptidase regulatory domain-like"/>
    <property type="match status" value="1"/>
</dbReference>
<evidence type="ECO:0000256" key="2">
    <source>
        <dbReference type="PROSITE-ProRule" id="PRU01360"/>
    </source>
</evidence>
<dbReference type="Pfam" id="PF07715">
    <property type="entry name" value="Plug"/>
    <property type="match status" value="1"/>
</dbReference>
<feature type="domain" description="TonB-dependent receptor plug" evidence="4">
    <location>
        <begin position="707"/>
        <end position="793"/>
    </location>
</feature>
<comment type="similarity">
    <text evidence="2">Belongs to the TonB-dependent receptor family.</text>
</comment>
<proteinExistence type="inferred from homology"/>
<keyword evidence="2" id="KW-0998">Cell outer membrane</keyword>
<keyword evidence="1 3" id="KW-0732">Signal</keyword>
<evidence type="ECO:0000313" key="6">
    <source>
        <dbReference type="Proteomes" id="UP000636110"/>
    </source>
</evidence>
<keyword evidence="2" id="KW-0472">Membrane</keyword>
<dbReference type="InterPro" id="IPR037066">
    <property type="entry name" value="Plug_dom_sf"/>
</dbReference>
<dbReference type="EMBL" id="WNXC01000008">
    <property type="protein sequence ID" value="MBB2151057.1"/>
    <property type="molecule type" value="Genomic_DNA"/>
</dbReference>
<feature type="signal peptide" evidence="3">
    <location>
        <begin position="1"/>
        <end position="20"/>
    </location>
</feature>
<dbReference type="InterPro" id="IPR012910">
    <property type="entry name" value="Plug_dom"/>
</dbReference>
<dbReference type="PANTHER" id="PTHR30069:SF29">
    <property type="entry name" value="HEMOGLOBIN AND HEMOGLOBIN-HAPTOGLOBIN-BINDING PROTEIN 1-RELATED"/>
    <property type="match status" value="1"/>
</dbReference>
<protein>
    <submittedName>
        <fullName evidence="5">TonB-dependent receptor plug domain-containing protein</fullName>
    </submittedName>
</protein>
<evidence type="ECO:0000256" key="3">
    <source>
        <dbReference type="SAM" id="SignalP"/>
    </source>
</evidence>
<sequence>MKRKVLYPLLLITGVFLAFAGSVLDDNFDVLLERMKELNQKYPQEKVHLHLDKPYYAIGDNIWFKAYLYNSTTQEPSNISNILYVELINERDSIKQKLRLPVIAGSTWGNFMLPDTLTEGNYRIRAYTQWMRNTGPEFFFDKTIKIGYSWTNQVSTNTTYNYSKESNGEKVEANISFKDKDGNPYVGNEVRYEVQLDFKSFLKGKATTNNQGEISLSFLNNQPDINKKGRIIATISLPEDKKITREIPIKATSRSVDVQFFPESGNLISGLPTKVAVKSVNSSGRGENISGIILDENGLEINRFETKHLGMGNFIINPQDGIRYRAKVKFADGSEKEINLPITQNSGYGMTVLNTDQEKLTIKVMRSANLTGPVKLRLVGQHNGNVLFSPIVTITDQLATIHIPKKDLLEGILQLSLFSETNQPIAERLAFIYNPSDRATVKLSTEKTVYAKREQVAVQLNSTFNGSPVSGMFSVSVTNNNAVKPEPETESNILSNLLLSQDLIGYIEQPNYYFIEEGPEVAKNMDNLMLTQGWRRILWKNVVNGIPPIIRFQPEKSLGFSGVVTNYSGKPAPNSKVTLLSTASGFFSLDTLTDAQGRFNFDRLVFLDDPKFIIQARTDKGKKRLDIKMDIVPDQVVTKSKNTGDIEINVNEALSGYLKQSNNYFDDQSKRGILQRTLQLKEVKITQQKEQAKNSQNLNGAGRADAIITAEQLSTCTTLSMCLQGRVAGLTIMNGKAYLMRNGGRIPMAIVLDGMRLEDADLDIVNVNDIETVEVLKSIGNTAIYGSGGSGGVLVITTKRGVGDYSSTITPGLIVFNPKGYTIPKEFYSPKYDTAQPSNGPDFRSTVYWGPQLLSGAEGKTNFTFFNTDEPGTYRVVLEGMDLMGHLARTVYTYEVK</sequence>
<comment type="subcellular location">
    <subcellularLocation>
        <location evidence="2">Cell outer membrane</location>
        <topology evidence="2">Multi-pass membrane protein</topology>
    </subcellularLocation>
</comment>
<keyword evidence="2" id="KW-0812">Transmembrane</keyword>
<dbReference type="RefSeq" id="WP_182960560.1">
    <property type="nucleotide sequence ID" value="NZ_WNXC01000008.1"/>
</dbReference>
<reference evidence="5 6" key="1">
    <citation type="submission" date="2019-11" db="EMBL/GenBank/DDBJ databases">
        <title>Description of Pedobacter sp. LMG 31462T.</title>
        <authorList>
            <person name="Carlier A."/>
            <person name="Qi S."/>
            <person name="Vandamme P."/>
        </authorList>
    </citation>
    <scope>NUCLEOTIDE SEQUENCE [LARGE SCALE GENOMIC DNA]</scope>
    <source>
        <strain evidence="5 6">LMG 31462</strain>
    </source>
</reference>
<comment type="caution">
    <text evidence="5">The sequence shown here is derived from an EMBL/GenBank/DDBJ whole genome shotgun (WGS) entry which is preliminary data.</text>
</comment>
<keyword evidence="5" id="KW-0675">Receptor</keyword>
<dbReference type="SUPFAM" id="SSF56935">
    <property type="entry name" value="Porins"/>
    <property type="match status" value="1"/>
</dbReference>
<dbReference type="Gene3D" id="2.170.130.10">
    <property type="entry name" value="TonB-dependent receptor, plug domain"/>
    <property type="match status" value="1"/>
</dbReference>
<evidence type="ECO:0000259" key="4">
    <source>
        <dbReference type="Pfam" id="PF07715"/>
    </source>
</evidence>
<dbReference type="PANTHER" id="PTHR30069">
    <property type="entry name" value="TONB-DEPENDENT OUTER MEMBRANE RECEPTOR"/>
    <property type="match status" value="1"/>
</dbReference>
<dbReference type="InterPro" id="IPR008969">
    <property type="entry name" value="CarboxyPept-like_regulatory"/>
</dbReference>
<evidence type="ECO:0000313" key="5">
    <source>
        <dbReference type="EMBL" id="MBB2151057.1"/>
    </source>
</evidence>
<accession>A0ABR6F0M3</accession>